<dbReference type="AlphaFoldDB" id="N1ZX50"/>
<dbReference type="PANTHER" id="PTHR42698">
    <property type="entry name" value="GTPASE ERA"/>
    <property type="match status" value="1"/>
</dbReference>
<keyword evidence="1" id="KW-0175">Coiled coil</keyword>
<feature type="transmembrane region" description="Helical" evidence="2">
    <location>
        <begin position="228"/>
        <end position="247"/>
    </location>
</feature>
<dbReference type="STRING" id="1235802.C823_04424"/>
<dbReference type="Proteomes" id="UP000012589">
    <property type="component" value="Unassembled WGS sequence"/>
</dbReference>
<reference evidence="4 5" key="1">
    <citation type="journal article" date="2014" name="Genome Announc.">
        <title>Draft genome sequences of the altered schaedler flora, a defined bacterial community from gnotobiotic mice.</title>
        <authorList>
            <person name="Wannemuehler M.J."/>
            <person name="Overstreet A.M."/>
            <person name="Ward D.V."/>
            <person name="Phillips G.J."/>
        </authorList>
    </citation>
    <scope>NUCLEOTIDE SEQUENCE [LARGE SCALE GENOMIC DNA]</scope>
    <source>
        <strain evidence="4 5">ASF492</strain>
    </source>
</reference>
<accession>N1ZX50</accession>
<evidence type="ECO:0000313" key="5">
    <source>
        <dbReference type="Proteomes" id="UP000012589"/>
    </source>
</evidence>
<dbReference type="GO" id="GO:0005525">
    <property type="term" value="F:GTP binding"/>
    <property type="evidence" value="ECO:0007669"/>
    <property type="project" value="InterPro"/>
</dbReference>
<dbReference type="OrthoDB" id="9255830at2"/>
<dbReference type="InterPro" id="IPR006073">
    <property type="entry name" value="GTP-bd"/>
</dbReference>
<dbReference type="eggNOG" id="COG3596">
    <property type="taxonomic scope" value="Bacteria"/>
</dbReference>
<evidence type="ECO:0000313" key="4">
    <source>
        <dbReference type="EMBL" id="EMZ21607.1"/>
    </source>
</evidence>
<keyword evidence="2" id="KW-0812">Transmembrane</keyword>
<dbReference type="CDD" id="cd00882">
    <property type="entry name" value="Ras_like_GTPase"/>
    <property type="match status" value="1"/>
</dbReference>
<name>N1ZX50_9FIRM</name>
<dbReference type="GO" id="GO:0019843">
    <property type="term" value="F:rRNA binding"/>
    <property type="evidence" value="ECO:0007669"/>
    <property type="project" value="TreeGrafter"/>
</dbReference>
<dbReference type="InterPro" id="IPR005662">
    <property type="entry name" value="GTPase_Era-like"/>
</dbReference>
<gene>
    <name evidence="4" type="ORF">C823_04424</name>
</gene>
<dbReference type="PATRIC" id="fig|1235802.3.peg.4704"/>
<dbReference type="EMBL" id="AQFT01000129">
    <property type="protein sequence ID" value="EMZ21607.1"/>
    <property type="molecule type" value="Genomic_DNA"/>
</dbReference>
<dbReference type="Pfam" id="PF01926">
    <property type="entry name" value="MMR_HSR1"/>
    <property type="match status" value="1"/>
</dbReference>
<dbReference type="GO" id="GO:0043024">
    <property type="term" value="F:ribosomal small subunit binding"/>
    <property type="evidence" value="ECO:0007669"/>
    <property type="project" value="TreeGrafter"/>
</dbReference>
<dbReference type="InterPro" id="IPR027417">
    <property type="entry name" value="P-loop_NTPase"/>
</dbReference>
<evidence type="ECO:0000256" key="2">
    <source>
        <dbReference type="SAM" id="Phobius"/>
    </source>
</evidence>
<evidence type="ECO:0000259" key="3">
    <source>
        <dbReference type="Pfam" id="PF01926"/>
    </source>
</evidence>
<proteinExistence type="predicted"/>
<dbReference type="SUPFAM" id="SSF52540">
    <property type="entry name" value="P-loop containing nucleoside triphosphate hydrolases"/>
    <property type="match status" value="1"/>
</dbReference>
<organism evidence="4 5">
    <name type="scientific">Eubacterium plexicaudatum ASF492</name>
    <dbReference type="NCBI Taxonomy" id="1235802"/>
    <lineage>
        <taxon>Bacteria</taxon>
        <taxon>Bacillati</taxon>
        <taxon>Bacillota</taxon>
        <taxon>Clostridia</taxon>
        <taxon>Eubacteriales</taxon>
        <taxon>Eubacteriaceae</taxon>
        <taxon>Eubacterium</taxon>
    </lineage>
</organism>
<feature type="transmembrane region" description="Helical" evidence="2">
    <location>
        <begin position="274"/>
        <end position="293"/>
    </location>
</feature>
<keyword evidence="5" id="KW-1185">Reference proteome</keyword>
<dbReference type="HOGENOM" id="CLU_796308_0_0_9"/>
<comment type="caution">
    <text evidence="4">The sequence shown here is derived from an EMBL/GenBank/DDBJ whole genome shotgun (WGS) entry which is preliminary data.</text>
</comment>
<sequence>MRKINIVIMGKTGSGKSTLVNTLMGKPVAKVGAGGRQTFENTLYTTRHNGSQLNLYDTVGLESNDALNKQTLHKIKKRIEESNWKLAENDINAVWYCINANGAKFEDVESTFINSLVYTYEIPFVIVLTRAHSHKYANALKDQILKGYPVCKVISVLAEEFVAGTDIHIPPYGMNELLHLTIDKYDLIKRMALGHKNDVLNERIAKLEKERAADIARKRKKAKKKIKTAATTAFTLGCIPGISFLSLQGPTIGGYSGINSVFGIRMNEDTVTEIVATCIFSIITLPIFAIPVVSGSLAKSMVEDCCNKYLDAVTEVYRQSSAGELTDARLTAERVKLQLSELLKKKEG</sequence>
<dbReference type="PANTHER" id="PTHR42698:SF2">
    <property type="entry name" value="GTPASE ERA-LIKE, CHLOROPLASTIC"/>
    <property type="match status" value="1"/>
</dbReference>
<feature type="coiled-coil region" evidence="1">
    <location>
        <begin position="190"/>
        <end position="225"/>
    </location>
</feature>
<keyword evidence="2" id="KW-0472">Membrane</keyword>
<keyword evidence="2" id="KW-1133">Transmembrane helix</keyword>
<protein>
    <submittedName>
        <fullName evidence="4">Small GTP-binding protein domain protein</fullName>
    </submittedName>
</protein>
<dbReference type="GO" id="GO:0000028">
    <property type="term" value="P:ribosomal small subunit assembly"/>
    <property type="evidence" value="ECO:0007669"/>
    <property type="project" value="TreeGrafter"/>
</dbReference>
<evidence type="ECO:0000256" key="1">
    <source>
        <dbReference type="SAM" id="Coils"/>
    </source>
</evidence>
<dbReference type="Gene3D" id="3.40.50.300">
    <property type="entry name" value="P-loop containing nucleotide triphosphate hydrolases"/>
    <property type="match status" value="1"/>
</dbReference>
<feature type="domain" description="G" evidence="3">
    <location>
        <begin position="6"/>
        <end position="129"/>
    </location>
</feature>